<dbReference type="Gene3D" id="3.90.1150.210">
    <property type="entry name" value="F-actin capping protein, beta subunit"/>
    <property type="match status" value="1"/>
</dbReference>
<evidence type="ECO:0000313" key="7">
    <source>
        <dbReference type="Proteomes" id="UP000030693"/>
    </source>
</evidence>
<dbReference type="InterPro" id="IPR042276">
    <property type="entry name" value="CapZ_alpha/beta_2"/>
</dbReference>
<comment type="similarity">
    <text evidence="1 5">Belongs to the F-actin-capping protein alpha subunit family.</text>
</comment>
<proteinExistence type="inferred from homology"/>
<dbReference type="AlphaFoldDB" id="A0A058Z8N9"/>
<dbReference type="GeneID" id="20527702"/>
<dbReference type="RefSeq" id="XP_009495136.1">
    <property type="nucleotide sequence ID" value="XM_009496861.1"/>
</dbReference>
<evidence type="ECO:0000256" key="2">
    <source>
        <dbReference type="ARBA" id="ARBA00014038"/>
    </source>
</evidence>
<dbReference type="SUPFAM" id="SSF90096">
    <property type="entry name" value="Subunits of heterodimeric actin filament capping protein Capz"/>
    <property type="match status" value="1"/>
</dbReference>
<sequence>MPRPRAASPWRRALQNLVIMSHHTMEIASDFIQQAPPGGLHEVYNDLRHLVNDDNHLRNSTAQAMSTYNISQMTQVTLPSGAKSLVTRFNVVEGDNVFYDSTTGATFAFDHFTHEVSAGSGSHAPISGFLAELERAAKDYLNEYYPDGHATVSVFPHGDGAAICFASDRYSPRNFWNGRWRSEWILSGSSLKGEMRAHVHYYEDGNVQLQTKKKADVHVADAKNASAVVKAILAAEQAFQQGLNQSHSQLGDTTFKALRRALPITRNRVDWEKIALYKVGSQIGGK</sequence>
<dbReference type="PANTHER" id="PTHR10653">
    <property type="entry name" value="F-ACTIN-CAPPING PROTEIN SUBUNIT ALPHA"/>
    <property type="match status" value="1"/>
</dbReference>
<evidence type="ECO:0000256" key="5">
    <source>
        <dbReference type="RuleBase" id="RU365077"/>
    </source>
</evidence>
<dbReference type="Pfam" id="PF01267">
    <property type="entry name" value="F-actin_cap_A"/>
    <property type="match status" value="1"/>
</dbReference>
<dbReference type="PANTHER" id="PTHR10653:SF0">
    <property type="entry name" value="F-ACTIN-CAPPING PROTEIN SUBUNIT ALPHA"/>
    <property type="match status" value="1"/>
</dbReference>
<gene>
    <name evidence="6" type="ORF">H696_02977</name>
</gene>
<dbReference type="GO" id="GO:0051015">
    <property type="term" value="F:actin filament binding"/>
    <property type="evidence" value="ECO:0007669"/>
    <property type="project" value="TreeGrafter"/>
</dbReference>
<comment type="function">
    <text evidence="5">F-actin-capping proteins bind in a Ca(2+)-independent manner to the fast growing ends of actin filaments (barbed end) thereby blocking the exchange of subunits at these ends. Unlike other capping proteins (such as gelsolin and severin), these proteins do not sever actin filaments.</text>
</comment>
<dbReference type="InterPro" id="IPR002189">
    <property type="entry name" value="CapZ_alpha"/>
</dbReference>
<dbReference type="EMBL" id="KB932204">
    <property type="protein sequence ID" value="KCV70620.1"/>
    <property type="molecule type" value="Genomic_DNA"/>
</dbReference>
<dbReference type="OMA" id="QEHFPNA"/>
<dbReference type="STRING" id="691883.A0A058Z8N9"/>
<dbReference type="GO" id="GO:0030863">
    <property type="term" value="C:cortical cytoskeleton"/>
    <property type="evidence" value="ECO:0007669"/>
    <property type="project" value="TreeGrafter"/>
</dbReference>
<name>A0A058Z8N9_FONAL</name>
<dbReference type="GO" id="GO:0030036">
    <property type="term" value="P:actin cytoskeleton organization"/>
    <property type="evidence" value="ECO:0007669"/>
    <property type="project" value="TreeGrafter"/>
</dbReference>
<dbReference type="InterPro" id="IPR017865">
    <property type="entry name" value="F-actin_cap_asu_CS"/>
</dbReference>
<dbReference type="InterPro" id="IPR037282">
    <property type="entry name" value="CapZ_alpha/beta"/>
</dbReference>
<evidence type="ECO:0000256" key="4">
    <source>
        <dbReference type="ARBA" id="ARBA00023203"/>
    </source>
</evidence>
<dbReference type="FunFam" id="3.90.1150.210:FF:000003">
    <property type="entry name" value="F-actin-capping protein subunit alpha"/>
    <property type="match status" value="1"/>
</dbReference>
<comment type="subunit">
    <text evidence="5">Heterodimer of an alpha and a beta subunit.</text>
</comment>
<organism evidence="6">
    <name type="scientific">Fonticula alba</name>
    <name type="common">Slime mold</name>
    <dbReference type="NCBI Taxonomy" id="691883"/>
    <lineage>
        <taxon>Eukaryota</taxon>
        <taxon>Rotosphaerida</taxon>
        <taxon>Fonticulaceae</taxon>
        <taxon>Fonticula</taxon>
    </lineage>
</organism>
<dbReference type="InterPro" id="IPR042489">
    <property type="entry name" value="CapZ_alpha_1"/>
</dbReference>
<dbReference type="Proteomes" id="UP000030693">
    <property type="component" value="Unassembled WGS sequence"/>
</dbReference>
<dbReference type="GO" id="GO:0008290">
    <property type="term" value="C:F-actin capping protein complex"/>
    <property type="evidence" value="ECO:0007669"/>
    <property type="project" value="UniProtKB-UniRule"/>
</dbReference>
<reference evidence="6" key="1">
    <citation type="submission" date="2013-04" db="EMBL/GenBank/DDBJ databases">
        <title>The Genome Sequence of Fonticula alba ATCC 38817.</title>
        <authorList>
            <consortium name="The Broad Institute Genomics Platform"/>
            <person name="Russ C."/>
            <person name="Cuomo C."/>
            <person name="Burger G."/>
            <person name="Gray M.W."/>
            <person name="Holland P.W.H."/>
            <person name="King N."/>
            <person name="Lang F.B.F."/>
            <person name="Roger A.J."/>
            <person name="Ruiz-Trillo I."/>
            <person name="Brown M."/>
            <person name="Walker B."/>
            <person name="Young S."/>
            <person name="Zeng Q."/>
            <person name="Gargeya S."/>
            <person name="Fitzgerald M."/>
            <person name="Haas B."/>
            <person name="Abouelleil A."/>
            <person name="Allen A.W."/>
            <person name="Alvarado L."/>
            <person name="Arachchi H.M."/>
            <person name="Berlin A.M."/>
            <person name="Chapman S.B."/>
            <person name="Gainer-Dewar J."/>
            <person name="Goldberg J."/>
            <person name="Griggs A."/>
            <person name="Gujja S."/>
            <person name="Hansen M."/>
            <person name="Howarth C."/>
            <person name="Imamovic A."/>
            <person name="Ireland A."/>
            <person name="Larimer J."/>
            <person name="McCowan C."/>
            <person name="Murphy C."/>
            <person name="Pearson M."/>
            <person name="Poon T.W."/>
            <person name="Priest M."/>
            <person name="Roberts A."/>
            <person name="Saif S."/>
            <person name="Shea T."/>
            <person name="Sisk P."/>
            <person name="Sykes S."/>
            <person name="Wortman J."/>
            <person name="Nusbaum C."/>
            <person name="Birren B."/>
        </authorList>
    </citation>
    <scope>NUCLEOTIDE SEQUENCE [LARGE SCALE GENOMIC DNA]</scope>
    <source>
        <strain evidence="6">ATCC 38817</strain>
    </source>
</reference>
<evidence type="ECO:0000256" key="3">
    <source>
        <dbReference type="ARBA" id="ARBA00022467"/>
    </source>
</evidence>
<dbReference type="eggNOG" id="KOG0836">
    <property type="taxonomic scope" value="Eukaryota"/>
</dbReference>
<dbReference type="PROSITE" id="PS00749">
    <property type="entry name" value="F_ACTIN_CAPPING_A_2"/>
    <property type="match status" value="1"/>
</dbReference>
<accession>A0A058Z8N9</accession>
<keyword evidence="7" id="KW-1185">Reference proteome</keyword>
<evidence type="ECO:0000256" key="1">
    <source>
        <dbReference type="ARBA" id="ARBA00010479"/>
    </source>
</evidence>
<dbReference type="Gene3D" id="3.30.1140.60">
    <property type="entry name" value="F-actin capping protein, alpha subunit"/>
    <property type="match status" value="1"/>
</dbReference>
<dbReference type="PROSITE" id="PS00748">
    <property type="entry name" value="F_ACTIN_CAPPING_A_1"/>
    <property type="match status" value="1"/>
</dbReference>
<keyword evidence="3 5" id="KW-0117">Actin capping</keyword>
<dbReference type="PRINTS" id="PR00191">
    <property type="entry name" value="FACTINCAPA"/>
</dbReference>
<keyword evidence="4 5" id="KW-0009">Actin-binding</keyword>
<protein>
    <recommendedName>
        <fullName evidence="2 5">F-actin-capping protein subunit alpha</fullName>
    </recommendedName>
</protein>
<dbReference type="GO" id="GO:0051016">
    <property type="term" value="P:barbed-end actin filament capping"/>
    <property type="evidence" value="ECO:0007669"/>
    <property type="project" value="UniProtKB-UniRule"/>
</dbReference>
<dbReference type="OrthoDB" id="340550at2759"/>
<evidence type="ECO:0000313" key="6">
    <source>
        <dbReference type="EMBL" id="KCV70620.1"/>
    </source>
</evidence>